<evidence type="ECO:0000313" key="1">
    <source>
        <dbReference type="EMBL" id="UXY36633.1"/>
    </source>
</evidence>
<accession>A0ABY6EQG1</accession>
<keyword evidence="2" id="KW-1185">Reference proteome</keyword>
<dbReference type="RefSeq" id="WP_263278287.1">
    <property type="nucleotide sequence ID" value="NZ_CP106795.1"/>
</dbReference>
<dbReference type="EMBL" id="CP106795">
    <property type="protein sequence ID" value="UXY36633.1"/>
    <property type="molecule type" value="Genomic_DNA"/>
</dbReference>
<proteinExistence type="predicted"/>
<dbReference type="Proteomes" id="UP001060733">
    <property type="component" value="Chromosome"/>
</dbReference>
<protein>
    <submittedName>
        <fullName evidence="1">Uncharacterized protein</fullName>
    </submittedName>
</protein>
<evidence type="ECO:0000313" key="2">
    <source>
        <dbReference type="Proteomes" id="UP001060733"/>
    </source>
</evidence>
<sequence>MTLPVLGVRHPFEQALPLVERYLDLTAVPDPAPTPGRVHG</sequence>
<organism evidence="1 2">
    <name type="scientific">Streptomyces albidocamelliae</name>
    <dbReference type="NCBI Taxonomy" id="2981135"/>
    <lineage>
        <taxon>Bacteria</taxon>
        <taxon>Bacillati</taxon>
        <taxon>Actinomycetota</taxon>
        <taxon>Actinomycetes</taxon>
        <taxon>Kitasatosporales</taxon>
        <taxon>Streptomycetaceae</taxon>
        <taxon>Streptomyces</taxon>
    </lineage>
</organism>
<name>A0ABY6EQG1_9ACTN</name>
<reference evidence="1" key="1">
    <citation type="submission" date="2022-10" db="EMBL/GenBank/DDBJ databases">
        <authorList>
            <person name="Mo P."/>
        </authorList>
    </citation>
    <scope>NUCLEOTIDE SEQUENCE</scope>
    <source>
        <strain evidence="1">HUAS 14-6</strain>
    </source>
</reference>
<gene>
    <name evidence="1" type="ORF">N8I86_19030</name>
</gene>